<gene>
    <name evidence="1" type="ORF">POM88_042092</name>
</gene>
<keyword evidence="2" id="KW-1185">Reference proteome</keyword>
<accession>A0AAD8HG70</accession>
<dbReference type="AlphaFoldDB" id="A0AAD8HG70"/>
<dbReference type="InterPro" id="IPR032675">
    <property type="entry name" value="LRR_dom_sf"/>
</dbReference>
<dbReference type="PANTHER" id="PTHR48054:SF82">
    <property type="entry name" value="LRR RECEPTOR-LIKE SERINE_THREONINE-PROTEIN KINASE FLS2"/>
    <property type="match status" value="1"/>
</dbReference>
<protein>
    <submittedName>
        <fullName evidence="1">Uncharacterized protein</fullName>
    </submittedName>
</protein>
<reference evidence="1" key="2">
    <citation type="submission" date="2023-05" db="EMBL/GenBank/DDBJ databases">
        <authorList>
            <person name="Schelkunov M.I."/>
        </authorList>
    </citation>
    <scope>NUCLEOTIDE SEQUENCE</scope>
    <source>
        <strain evidence="1">Hsosn_3</strain>
        <tissue evidence="1">Leaf</tissue>
    </source>
</reference>
<comment type="caution">
    <text evidence="1">The sequence shown here is derived from an EMBL/GenBank/DDBJ whole genome shotgun (WGS) entry which is preliminary data.</text>
</comment>
<evidence type="ECO:0000313" key="2">
    <source>
        <dbReference type="Proteomes" id="UP001237642"/>
    </source>
</evidence>
<organism evidence="1 2">
    <name type="scientific">Heracleum sosnowskyi</name>
    <dbReference type="NCBI Taxonomy" id="360622"/>
    <lineage>
        <taxon>Eukaryota</taxon>
        <taxon>Viridiplantae</taxon>
        <taxon>Streptophyta</taxon>
        <taxon>Embryophyta</taxon>
        <taxon>Tracheophyta</taxon>
        <taxon>Spermatophyta</taxon>
        <taxon>Magnoliopsida</taxon>
        <taxon>eudicotyledons</taxon>
        <taxon>Gunneridae</taxon>
        <taxon>Pentapetalae</taxon>
        <taxon>asterids</taxon>
        <taxon>campanulids</taxon>
        <taxon>Apiales</taxon>
        <taxon>Apiaceae</taxon>
        <taxon>Apioideae</taxon>
        <taxon>apioid superclade</taxon>
        <taxon>Tordylieae</taxon>
        <taxon>Tordyliinae</taxon>
        <taxon>Heracleum</taxon>
    </lineage>
</organism>
<proteinExistence type="predicted"/>
<dbReference type="InterPro" id="IPR001611">
    <property type="entry name" value="Leu-rich_rpt"/>
</dbReference>
<dbReference type="InterPro" id="IPR052592">
    <property type="entry name" value="LRR-RLK"/>
</dbReference>
<reference evidence="1" key="1">
    <citation type="submission" date="2023-02" db="EMBL/GenBank/DDBJ databases">
        <title>Genome of toxic invasive species Heracleum sosnowskyi carries increased number of genes despite the absence of recent whole-genome duplications.</title>
        <authorList>
            <person name="Schelkunov M."/>
            <person name="Shtratnikova V."/>
            <person name="Makarenko M."/>
            <person name="Klepikova A."/>
            <person name="Omelchenko D."/>
            <person name="Novikova G."/>
            <person name="Obukhova E."/>
            <person name="Bogdanov V."/>
            <person name="Penin A."/>
            <person name="Logacheva M."/>
        </authorList>
    </citation>
    <scope>NUCLEOTIDE SEQUENCE</scope>
    <source>
        <strain evidence="1">Hsosn_3</strain>
        <tissue evidence="1">Leaf</tissue>
    </source>
</reference>
<dbReference type="EMBL" id="JAUIZM010000009">
    <property type="protein sequence ID" value="KAK1366531.1"/>
    <property type="molecule type" value="Genomic_DNA"/>
</dbReference>
<dbReference type="SUPFAM" id="SSF52058">
    <property type="entry name" value="L domain-like"/>
    <property type="match status" value="1"/>
</dbReference>
<name>A0AAD8HG70_9APIA</name>
<sequence length="126" mass="13940">MTFLTNLNLSNNLLQGNIPESFGRNLSHLQWLDLFGNNFDGELQEFLKGLFKGAGATGSLDTLRLGNNKLFGSLPDITKFSSLKTFSLLGNQLNGFNLRIIILNLISPMLQFLTKFLTGFGISPQD</sequence>
<dbReference type="Proteomes" id="UP001237642">
    <property type="component" value="Unassembled WGS sequence"/>
</dbReference>
<dbReference type="PANTHER" id="PTHR48054">
    <property type="entry name" value="RECEPTOR KINASE-LIKE PROTEIN XA21"/>
    <property type="match status" value="1"/>
</dbReference>
<dbReference type="Gene3D" id="3.80.10.10">
    <property type="entry name" value="Ribonuclease Inhibitor"/>
    <property type="match status" value="1"/>
</dbReference>
<evidence type="ECO:0000313" key="1">
    <source>
        <dbReference type="EMBL" id="KAK1366531.1"/>
    </source>
</evidence>
<dbReference type="Pfam" id="PF00560">
    <property type="entry name" value="LRR_1"/>
    <property type="match status" value="3"/>
</dbReference>